<gene>
    <name evidence="1" type="ORF">SDC9_11842</name>
</gene>
<comment type="caution">
    <text evidence="1">The sequence shown here is derived from an EMBL/GenBank/DDBJ whole genome shotgun (WGS) entry which is preliminary data.</text>
</comment>
<evidence type="ECO:0000313" key="1">
    <source>
        <dbReference type="EMBL" id="MPL66173.1"/>
    </source>
</evidence>
<organism evidence="1">
    <name type="scientific">bioreactor metagenome</name>
    <dbReference type="NCBI Taxonomy" id="1076179"/>
    <lineage>
        <taxon>unclassified sequences</taxon>
        <taxon>metagenomes</taxon>
        <taxon>ecological metagenomes</taxon>
    </lineage>
</organism>
<protein>
    <submittedName>
        <fullName evidence="1">Uncharacterized protein</fullName>
    </submittedName>
</protein>
<sequence length="88" mass="9510">MLKTVHIKTASLEDNGASASWLSNNKANIKTIVDGETLAKEIEKQGNLLIKDGYQILSILPITSQKIESHSLSATFTSSVIITALKIN</sequence>
<name>A0A644TGZ9_9ZZZZ</name>
<reference evidence="1" key="1">
    <citation type="submission" date="2019-08" db="EMBL/GenBank/DDBJ databases">
        <authorList>
            <person name="Kucharzyk K."/>
            <person name="Murdoch R.W."/>
            <person name="Higgins S."/>
            <person name="Loffler F."/>
        </authorList>
    </citation>
    <scope>NUCLEOTIDE SEQUENCE</scope>
</reference>
<accession>A0A644TGZ9</accession>
<dbReference type="EMBL" id="VSSQ01000031">
    <property type="protein sequence ID" value="MPL66173.1"/>
    <property type="molecule type" value="Genomic_DNA"/>
</dbReference>
<dbReference type="AlphaFoldDB" id="A0A644TGZ9"/>
<proteinExistence type="predicted"/>